<evidence type="ECO:0000256" key="1">
    <source>
        <dbReference type="SAM" id="MobiDB-lite"/>
    </source>
</evidence>
<reference evidence="2" key="1">
    <citation type="submission" date="2018-05" db="EMBL/GenBank/DDBJ databases">
        <title>Draft genome of Mucuna pruriens seed.</title>
        <authorList>
            <person name="Nnadi N.E."/>
            <person name="Vos R."/>
            <person name="Hasami M.H."/>
            <person name="Devisetty U.K."/>
            <person name="Aguiy J.C."/>
        </authorList>
    </citation>
    <scope>NUCLEOTIDE SEQUENCE [LARGE SCALE GENOMIC DNA]</scope>
    <source>
        <strain evidence="2">JCA_2017</strain>
    </source>
</reference>
<feature type="non-terminal residue" evidence="2">
    <location>
        <position position="1"/>
    </location>
</feature>
<dbReference type="AlphaFoldDB" id="A0A371FZV1"/>
<evidence type="ECO:0000313" key="2">
    <source>
        <dbReference type="EMBL" id="RDX83849.1"/>
    </source>
</evidence>
<feature type="compositionally biased region" description="Low complexity" evidence="1">
    <location>
        <begin position="15"/>
        <end position="24"/>
    </location>
</feature>
<accession>A0A371FZV1</accession>
<gene>
    <name evidence="2" type="ORF">CR513_35186</name>
</gene>
<sequence length="246" mass="28113">MLRNNGEVESECSHEGTSSNSESESSSEDSHYEGDLLMLEEVENQRENIFHSRCIVMGKLRSIIIDGGSSRGELLVNKKAALAFTLGNYEDEVVCDVVPMEATHIFLGFPCQFDRRVTHDGVTNKFPFVHMQQKVVLKPLSTREVSEDQNKIKEERKTSEKTKRNKEDVMSKAKAERKKSKEKEKSSEKSKSERENRAKKSFEEFKDVPHGLSPLRCIEHHIDLTFGPNLPNRGLHVEPTQRSPKR</sequence>
<dbReference type="PANTHER" id="PTHR35046:SF9">
    <property type="entry name" value="RNA-DIRECTED DNA POLYMERASE"/>
    <property type="match status" value="1"/>
</dbReference>
<name>A0A371FZV1_MUCPR</name>
<dbReference type="EMBL" id="QJKJ01007228">
    <property type="protein sequence ID" value="RDX83849.1"/>
    <property type="molecule type" value="Genomic_DNA"/>
</dbReference>
<feature type="region of interest" description="Disordered" evidence="1">
    <location>
        <begin position="1"/>
        <end position="32"/>
    </location>
</feature>
<organism evidence="2 3">
    <name type="scientific">Mucuna pruriens</name>
    <name type="common">Velvet bean</name>
    <name type="synonym">Dolichos pruriens</name>
    <dbReference type="NCBI Taxonomy" id="157652"/>
    <lineage>
        <taxon>Eukaryota</taxon>
        <taxon>Viridiplantae</taxon>
        <taxon>Streptophyta</taxon>
        <taxon>Embryophyta</taxon>
        <taxon>Tracheophyta</taxon>
        <taxon>Spermatophyta</taxon>
        <taxon>Magnoliopsida</taxon>
        <taxon>eudicotyledons</taxon>
        <taxon>Gunneridae</taxon>
        <taxon>Pentapetalae</taxon>
        <taxon>rosids</taxon>
        <taxon>fabids</taxon>
        <taxon>Fabales</taxon>
        <taxon>Fabaceae</taxon>
        <taxon>Papilionoideae</taxon>
        <taxon>50 kb inversion clade</taxon>
        <taxon>NPAAA clade</taxon>
        <taxon>indigoferoid/millettioid clade</taxon>
        <taxon>Phaseoleae</taxon>
        <taxon>Mucuna</taxon>
    </lineage>
</organism>
<dbReference type="OrthoDB" id="1747743at2759"/>
<feature type="region of interest" description="Disordered" evidence="1">
    <location>
        <begin position="224"/>
        <end position="246"/>
    </location>
</feature>
<protein>
    <submittedName>
        <fullName evidence="2">Uncharacterized protein</fullName>
    </submittedName>
</protein>
<feature type="region of interest" description="Disordered" evidence="1">
    <location>
        <begin position="142"/>
        <end position="210"/>
    </location>
</feature>
<keyword evidence="3" id="KW-1185">Reference proteome</keyword>
<proteinExistence type="predicted"/>
<evidence type="ECO:0000313" key="3">
    <source>
        <dbReference type="Proteomes" id="UP000257109"/>
    </source>
</evidence>
<dbReference type="Proteomes" id="UP000257109">
    <property type="component" value="Unassembled WGS sequence"/>
</dbReference>
<dbReference type="PANTHER" id="PTHR35046">
    <property type="entry name" value="ZINC KNUCKLE (CCHC-TYPE) FAMILY PROTEIN"/>
    <property type="match status" value="1"/>
</dbReference>
<feature type="compositionally biased region" description="Basic and acidic residues" evidence="1">
    <location>
        <begin position="144"/>
        <end position="209"/>
    </location>
</feature>
<comment type="caution">
    <text evidence="2">The sequence shown here is derived from an EMBL/GenBank/DDBJ whole genome shotgun (WGS) entry which is preliminary data.</text>
</comment>